<accession>A0A0G4JV40</accession>
<dbReference type="STRING" id="1109412.BN1221_02244"/>
<name>A0A0G4JV40_9GAMM</name>
<reference evidence="2" key="1">
    <citation type="submission" date="2015-01" db="EMBL/GenBank/DDBJ databases">
        <authorList>
            <person name="Paterson Steve"/>
        </authorList>
    </citation>
    <scope>NUCLEOTIDE SEQUENCE [LARGE SCALE GENOMIC DNA]</scope>
    <source>
        <strain evidence="2">OBR1</strain>
    </source>
</reference>
<evidence type="ECO:0000313" key="2">
    <source>
        <dbReference type="Proteomes" id="UP000044377"/>
    </source>
</evidence>
<gene>
    <name evidence="1" type="ORF">BN1221_02244</name>
</gene>
<dbReference type="AlphaFoldDB" id="A0A0G4JV40"/>
<proteinExistence type="predicted"/>
<dbReference type="Proteomes" id="UP000044377">
    <property type="component" value="Unassembled WGS sequence"/>
</dbReference>
<dbReference type="EMBL" id="CGIG01000001">
    <property type="protein sequence ID" value="CPR16733.1"/>
    <property type="molecule type" value="Genomic_DNA"/>
</dbReference>
<sequence length="43" mass="5192">MASSPIPARRTRRIECERNTRFNHLFKPPTLRMATPFQTRHRL</sequence>
<organism evidence="1 2">
    <name type="scientific">Brenneria goodwinii</name>
    <dbReference type="NCBI Taxonomy" id="1109412"/>
    <lineage>
        <taxon>Bacteria</taxon>
        <taxon>Pseudomonadati</taxon>
        <taxon>Pseudomonadota</taxon>
        <taxon>Gammaproteobacteria</taxon>
        <taxon>Enterobacterales</taxon>
        <taxon>Pectobacteriaceae</taxon>
        <taxon>Brenneria</taxon>
    </lineage>
</organism>
<keyword evidence="2" id="KW-1185">Reference proteome</keyword>
<protein>
    <submittedName>
        <fullName evidence="1">Uncharacterized protein</fullName>
    </submittedName>
</protein>
<evidence type="ECO:0000313" key="1">
    <source>
        <dbReference type="EMBL" id="CPR16733.1"/>
    </source>
</evidence>